<dbReference type="Proteomes" id="UP000294530">
    <property type="component" value="Unassembled WGS sequence"/>
</dbReference>
<dbReference type="GO" id="GO:0005783">
    <property type="term" value="C:endoplasmic reticulum"/>
    <property type="evidence" value="ECO:0007669"/>
    <property type="project" value="TreeGrafter"/>
</dbReference>
<dbReference type="FunFam" id="3.60.10.10:FF:000081">
    <property type="entry name" value="Uncharacterized protein"/>
    <property type="match status" value="1"/>
</dbReference>
<dbReference type="GO" id="GO:0003824">
    <property type="term" value="F:catalytic activity"/>
    <property type="evidence" value="ECO:0007669"/>
    <property type="project" value="InterPro"/>
</dbReference>
<dbReference type="InterPro" id="IPR051916">
    <property type="entry name" value="GPI-anchor_lipid_remodeler"/>
</dbReference>
<feature type="transmembrane region" description="Helical" evidence="1">
    <location>
        <begin position="21"/>
        <end position="41"/>
    </location>
</feature>
<evidence type="ECO:0000313" key="3">
    <source>
        <dbReference type="EMBL" id="TDH72395.1"/>
    </source>
</evidence>
<dbReference type="SUPFAM" id="SSF56219">
    <property type="entry name" value="DNase I-like"/>
    <property type="match status" value="1"/>
</dbReference>
<dbReference type="KEGG" id="blac:94346518"/>
<dbReference type="InterPro" id="IPR005135">
    <property type="entry name" value="Endo/exonuclease/phosphatase"/>
</dbReference>
<reference evidence="3 4" key="1">
    <citation type="journal article" date="2021" name="Genome Biol.">
        <title>AFLAP: assembly-free linkage analysis pipeline using k-mers from genome sequencing data.</title>
        <authorList>
            <person name="Fletcher K."/>
            <person name="Zhang L."/>
            <person name="Gil J."/>
            <person name="Han R."/>
            <person name="Cavanaugh K."/>
            <person name="Michelmore R."/>
        </authorList>
    </citation>
    <scope>NUCLEOTIDE SEQUENCE [LARGE SCALE GENOMIC DNA]</scope>
    <source>
        <strain evidence="3 4">SF5</strain>
    </source>
</reference>
<evidence type="ECO:0000256" key="1">
    <source>
        <dbReference type="SAM" id="Phobius"/>
    </source>
</evidence>
<keyword evidence="4" id="KW-1185">Reference proteome</keyword>
<dbReference type="PANTHER" id="PTHR14859:SF16">
    <property type="entry name" value="ENDONUCLEASE_EXONUCLEASE_PHOSPHATASE DOMAIN-CONTAINING PROTEIN"/>
    <property type="match status" value="1"/>
</dbReference>
<keyword evidence="1" id="KW-0812">Transmembrane</keyword>
<dbReference type="Pfam" id="PF03372">
    <property type="entry name" value="Exo_endo_phos"/>
    <property type="match status" value="1"/>
</dbReference>
<protein>
    <recommendedName>
        <fullName evidence="2">Endonuclease/exonuclease/phosphatase domain-containing protein</fullName>
    </recommendedName>
</protein>
<keyword evidence="1" id="KW-0472">Membrane</keyword>
<dbReference type="EMBL" id="SHOA02000012">
    <property type="protein sequence ID" value="TDH72395.1"/>
    <property type="molecule type" value="Genomic_DNA"/>
</dbReference>
<dbReference type="PANTHER" id="PTHR14859">
    <property type="entry name" value="CALCOFLUOR WHITE HYPERSENSITIVE PROTEIN PRECURSOR"/>
    <property type="match status" value="1"/>
</dbReference>
<keyword evidence="1" id="KW-1133">Transmembrane helix</keyword>
<dbReference type="AlphaFoldDB" id="A0A976IIF7"/>
<comment type="caution">
    <text evidence="3">The sequence shown here is derived from an EMBL/GenBank/DDBJ whole genome shotgun (WGS) entry which is preliminary data.</text>
</comment>
<evidence type="ECO:0000313" key="4">
    <source>
        <dbReference type="Proteomes" id="UP000294530"/>
    </source>
</evidence>
<proteinExistence type="predicted"/>
<sequence length="551" mass="62399">MGNYIQNHKTLLTQYPNQIKFMAICLLILATLNACLSMNAIASHSSGQLQRWDFWPPLVAGARITRYLSSQPRGIHLIRQSFEPINLFQLQNNKLTINELLYGGILLKPIYPLDLTSNSAVQVAFQAGVKSIRAHANVHVSPEITLVAATVYPLKVTGDNGESEMSILQESMGTNGQRYQFTSHVTFGFNYYLTLEDAKFNLRHHIVVALDRESEHNVFQHTFSPLKKRILDETLEAAICGPGDDGCSTARVGPRILSYNVWNTNPSSGVYGAGRRWKQYVKRLDHLVQFVHEAQADIIGFQEVRYDGVFGEPGNHAQVKHLADRLPGYQYVYQAAMSYINSDMPYERIEEGPSIFSKNSIVKTDYLLLSRNPNDPNDLHQRLCLHAVIDYPNWGLIDVYVTHLSLSERSREQTMVEIWDYMRQGEGKAQVLLGDLNSEPQSLGIRFLSGTAELLGQTTDMKDAWLEMHAEAEPRSLDPNDRMHKFTFPSDSPSKRIDFVLYRGEVQVKECEIIGQKPTKDTEEFPNHVGMTHVSSPIYASDHRGIIVQFE</sequence>
<feature type="domain" description="Endonuclease/exonuclease/phosphatase" evidence="2">
    <location>
        <begin position="257"/>
        <end position="543"/>
    </location>
</feature>
<dbReference type="OrthoDB" id="387657at2759"/>
<gene>
    <name evidence="3" type="ORF">CCR75_002750</name>
</gene>
<dbReference type="InterPro" id="IPR036691">
    <property type="entry name" value="Endo/exonu/phosph_ase_sf"/>
</dbReference>
<dbReference type="GO" id="GO:0006506">
    <property type="term" value="P:GPI anchor biosynthetic process"/>
    <property type="evidence" value="ECO:0007669"/>
    <property type="project" value="TreeGrafter"/>
</dbReference>
<dbReference type="GO" id="GO:0016020">
    <property type="term" value="C:membrane"/>
    <property type="evidence" value="ECO:0007669"/>
    <property type="project" value="GOC"/>
</dbReference>
<accession>A0A976IIF7</accession>
<dbReference type="RefSeq" id="XP_067821894.1">
    <property type="nucleotide sequence ID" value="XM_067960847.1"/>
</dbReference>
<name>A0A976IIF7_BRELC</name>
<dbReference type="GeneID" id="94346518"/>
<organism evidence="3 4">
    <name type="scientific">Bremia lactucae</name>
    <name type="common">Lettuce downy mildew</name>
    <dbReference type="NCBI Taxonomy" id="4779"/>
    <lineage>
        <taxon>Eukaryota</taxon>
        <taxon>Sar</taxon>
        <taxon>Stramenopiles</taxon>
        <taxon>Oomycota</taxon>
        <taxon>Peronosporomycetes</taxon>
        <taxon>Peronosporales</taxon>
        <taxon>Peronosporaceae</taxon>
        <taxon>Bremia</taxon>
    </lineage>
</organism>
<evidence type="ECO:0000259" key="2">
    <source>
        <dbReference type="Pfam" id="PF03372"/>
    </source>
</evidence>
<dbReference type="Gene3D" id="3.60.10.10">
    <property type="entry name" value="Endonuclease/exonuclease/phosphatase"/>
    <property type="match status" value="1"/>
</dbReference>